<accession>A0A1Q9DY72</accession>
<organism evidence="2 3">
    <name type="scientific">Symbiodinium microadriaticum</name>
    <name type="common">Dinoflagellate</name>
    <name type="synonym">Zooxanthella microadriatica</name>
    <dbReference type="NCBI Taxonomy" id="2951"/>
    <lineage>
        <taxon>Eukaryota</taxon>
        <taxon>Sar</taxon>
        <taxon>Alveolata</taxon>
        <taxon>Dinophyceae</taxon>
        <taxon>Suessiales</taxon>
        <taxon>Symbiodiniaceae</taxon>
        <taxon>Symbiodinium</taxon>
    </lineage>
</organism>
<comment type="caution">
    <text evidence="2">The sequence shown here is derived from an EMBL/GenBank/DDBJ whole genome shotgun (WGS) entry which is preliminary data.</text>
</comment>
<evidence type="ECO:0000313" key="2">
    <source>
        <dbReference type="EMBL" id="OLQ00097.1"/>
    </source>
</evidence>
<evidence type="ECO:0000256" key="1">
    <source>
        <dbReference type="SAM" id="MobiDB-lite"/>
    </source>
</evidence>
<dbReference type="AlphaFoldDB" id="A0A1Q9DY72"/>
<feature type="region of interest" description="Disordered" evidence="1">
    <location>
        <begin position="140"/>
        <end position="166"/>
    </location>
</feature>
<feature type="region of interest" description="Disordered" evidence="1">
    <location>
        <begin position="79"/>
        <end position="115"/>
    </location>
</feature>
<proteinExistence type="predicted"/>
<name>A0A1Q9DY72_SYMMI</name>
<keyword evidence="3" id="KW-1185">Reference proteome</keyword>
<sequence>MMRTQSLQLEEMREVIHEDFSMGVVSNLSLKDLLEDFGMGETSNLSPKDLLEDFGVRAMRDLNVRVIFENLSILQEQQDRNVRPRVGPGGDEDSVLRGSDFRQGASELPRPASTMTTTERLLEKVAEGLHQLQQVQLDKMDKRSADEAPEQCKPGTTTLPSLPAPNGNESAVALQDWLEVIDGPLRDISDSSSWWWDSVKKRACDSYRVWVASGPYERLAHKPPTAEDLEKGKFSRLSARTAGMLLQAMAETVRAEMVARSITRSPVALLFRLYTMYQPGGESEKAYILQYLVTPPKAQTAVEMVATLRQWERMLLRADNLSIAKPDPSLLVRGLNALVGDVWAKDRDVTFRTQLVKSRNHKSCEGIIDNPTDCLHRRLYSNFLLFYS</sequence>
<gene>
    <name evidence="2" type="ORF">AK812_SmicGene17280</name>
</gene>
<protein>
    <submittedName>
        <fullName evidence="2">Uncharacterized protein</fullName>
    </submittedName>
</protein>
<dbReference type="OrthoDB" id="446503at2759"/>
<evidence type="ECO:0000313" key="3">
    <source>
        <dbReference type="Proteomes" id="UP000186817"/>
    </source>
</evidence>
<dbReference type="EMBL" id="LSRX01000339">
    <property type="protein sequence ID" value="OLQ00097.1"/>
    <property type="molecule type" value="Genomic_DNA"/>
</dbReference>
<reference evidence="2 3" key="1">
    <citation type="submission" date="2016-02" db="EMBL/GenBank/DDBJ databases">
        <title>Genome analysis of coral dinoflagellate symbionts highlights evolutionary adaptations to a symbiotic lifestyle.</title>
        <authorList>
            <person name="Aranda M."/>
            <person name="Li Y."/>
            <person name="Liew Y.J."/>
            <person name="Baumgarten S."/>
            <person name="Simakov O."/>
            <person name="Wilson M."/>
            <person name="Piel J."/>
            <person name="Ashoor H."/>
            <person name="Bougouffa S."/>
            <person name="Bajic V.B."/>
            <person name="Ryu T."/>
            <person name="Ravasi T."/>
            <person name="Bayer T."/>
            <person name="Micklem G."/>
            <person name="Kim H."/>
            <person name="Bhak J."/>
            <person name="Lajeunesse T.C."/>
            <person name="Voolstra C.R."/>
        </authorList>
    </citation>
    <scope>NUCLEOTIDE SEQUENCE [LARGE SCALE GENOMIC DNA]</scope>
    <source>
        <strain evidence="2 3">CCMP2467</strain>
    </source>
</reference>
<dbReference type="Proteomes" id="UP000186817">
    <property type="component" value="Unassembled WGS sequence"/>
</dbReference>